<dbReference type="GO" id="GO:0016787">
    <property type="term" value="F:hydrolase activity"/>
    <property type="evidence" value="ECO:0007669"/>
    <property type="project" value="UniProtKB-KW"/>
</dbReference>
<evidence type="ECO:0000256" key="3">
    <source>
        <dbReference type="ARBA" id="ARBA00022723"/>
    </source>
</evidence>
<reference evidence="9" key="1">
    <citation type="submission" date="2016-10" db="EMBL/GenBank/DDBJ databases">
        <authorList>
            <person name="Varghese N."/>
            <person name="Submissions S."/>
        </authorList>
    </citation>
    <scope>NUCLEOTIDE SEQUENCE [LARGE SCALE GENOMIC DNA]</scope>
    <source>
        <strain evidence="9">DSM 22951</strain>
    </source>
</reference>
<dbReference type="EMBL" id="UESZ01000001">
    <property type="protein sequence ID" value="SSA35412.1"/>
    <property type="molecule type" value="Genomic_DNA"/>
</dbReference>
<dbReference type="Gene3D" id="3.40.50.1010">
    <property type="entry name" value="5'-nuclease"/>
    <property type="match status" value="1"/>
</dbReference>
<comment type="similarity">
    <text evidence="6">Belongs to the PINc/VapC protein family.</text>
</comment>
<keyword evidence="2 6" id="KW-0540">Nuclease</keyword>
<dbReference type="AlphaFoldDB" id="A0A2Y9BUA8"/>
<protein>
    <recommendedName>
        <fullName evidence="6">Ribonuclease VapC</fullName>
        <shortName evidence="6">RNase VapC</shortName>
        <ecNumber evidence="6">3.1.-.-</ecNumber>
    </recommendedName>
    <alternativeName>
        <fullName evidence="6">Toxin VapC</fullName>
    </alternativeName>
</protein>
<dbReference type="SUPFAM" id="SSF88723">
    <property type="entry name" value="PIN domain-like"/>
    <property type="match status" value="1"/>
</dbReference>
<evidence type="ECO:0000259" key="7">
    <source>
        <dbReference type="Pfam" id="PF01850"/>
    </source>
</evidence>
<dbReference type="InterPro" id="IPR002716">
    <property type="entry name" value="PIN_dom"/>
</dbReference>
<evidence type="ECO:0000256" key="6">
    <source>
        <dbReference type="HAMAP-Rule" id="MF_00265"/>
    </source>
</evidence>
<sequence length="140" mass="14445">MSQPTAVGIDTSVAVPLLISSHTAHRAVAGWAVGKTLVLSGHALPETYAVITRLPADARVSADDAATLIDHNFPRRVALPHSVAAQLHRTLSAAGVSGGSTYDGMVALAAREHGLALATRDARARTTYDALGVHTILLPG</sequence>
<dbReference type="GO" id="GO:0004540">
    <property type="term" value="F:RNA nuclease activity"/>
    <property type="evidence" value="ECO:0007669"/>
    <property type="project" value="InterPro"/>
</dbReference>
<evidence type="ECO:0000256" key="4">
    <source>
        <dbReference type="ARBA" id="ARBA00022801"/>
    </source>
</evidence>
<evidence type="ECO:0000256" key="2">
    <source>
        <dbReference type="ARBA" id="ARBA00022722"/>
    </source>
</evidence>
<feature type="binding site" evidence="6">
    <location>
        <position position="10"/>
    </location>
    <ligand>
        <name>Mg(2+)</name>
        <dbReference type="ChEBI" id="CHEBI:18420"/>
    </ligand>
</feature>
<evidence type="ECO:0000256" key="1">
    <source>
        <dbReference type="ARBA" id="ARBA00022649"/>
    </source>
</evidence>
<dbReference type="Proteomes" id="UP000250028">
    <property type="component" value="Unassembled WGS sequence"/>
</dbReference>
<keyword evidence="1 6" id="KW-1277">Toxin-antitoxin system</keyword>
<name>A0A2Y9BUA8_9MICO</name>
<dbReference type="InterPro" id="IPR029060">
    <property type="entry name" value="PIN-like_dom_sf"/>
</dbReference>
<comment type="cofactor">
    <cofactor evidence="6">
        <name>Mg(2+)</name>
        <dbReference type="ChEBI" id="CHEBI:18420"/>
    </cofactor>
</comment>
<accession>A0A2Y9BUA8</accession>
<evidence type="ECO:0000313" key="9">
    <source>
        <dbReference type="Proteomes" id="UP000250028"/>
    </source>
</evidence>
<dbReference type="EC" id="3.1.-.-" evidence="6"/>
<dbReference type="GO" id="GO:0090729">
    <property type="term" value="F:toxin activity"/>
    <property type="evidence" value="ECO:0007669"/>
    <property type="project" value="UniProtKB-KW"/>
</dbReference>
<dbReference type="HAMAP" id="MF_00265">
    <property type="entry name" value="VapC_Nob1"/>
    <property type="match status" value="1"/>
</dbReference>
<feature type="binding site" evidence="6">
    <location>
        <position position="103"/>
    </location>
    <ligand>
        <name>Mg(2+)</name>
        <dbReference type="ChEBI" id="CHEBI:18420"/>
    </ligand>
</feature>
<gene>
    <name evidence="6" type="primary">vapC</name>
    <name evidence="8" type="ORF">SAMN04489750_2767</name>
</gene>
<dbReference type="Pfam" id="PF01850">
    <property type="entry name" value="PIN"/>
    <property type="match status" value="1"/>
</dbReference>
<keyword evidence="6" id="KW-0800">Toxin</keyword>
<keyword evidence="4 6" id="KW-0378">Hydrolase</keyword>
<proteinExistence type="inferred from homology"/>
<keyword evidence="3 6" id="KW-0479">Metal-binding</keyword>
<comment type="function">
    <text evidence="6">Toxic component of a toxin-antitoxin (TA) system. An RNase.</text>
</comment>
<dbReference type="GO" id="GO:0000287">
    <property type="term" value="F:magnesium ion binding"/>
    <property type="evidence" value="ECO:0007669"/>
    <property type="project" value="UniProtKB-UniRule"/>
</dbReference>
<organism evidence="8 9">
    <name type="scientific">Branchiibius hedensis</name>
    <dbReference type="NCBI Taxonomy" id="672460"/>
    <lineage>
        <taxon>Bacteria</taxon>
        <taxon>Bacillati</taxon>
        <taxon>Actinomycetota</taxon>
        <taxon>Actinomycetes</taxon>
        <taxon>Micrococcales</taxon>
        <taxon>Dermacoccaceae</taxon>
        <taxon>Branchiibius</taxon>
    </lineage>
</organism>
<keyword evidence="5 6" id="KW-0460">Magnesium</keyword>
<keyword evidence="9" id="KW-1185">Reference proteome</keyword>
<dbReference type="InterPro" id="IPR022907">
    <property type="entry name" value="VapC_family"/>
</dbReference>
<evidence type="ECO:0000256" key="5">
    <source>
        <dbReference type="ARBA" id="ARBA00022842"/>
    </source>
</evidence>
<evidence type="ECO:0000313" key="8">
    <source>
        <dbReference type="EMBL" id="SSA35412.1"/>
    </source>
</evidence>
<dbReference type="RefSeq" id="WP_109686665.1">
    <property type="nucleotide sequence ID" value="NZ_QGDN01000001.1"/>
</dbReference>
<dbReference type="OrthoDB" id="25693at2"/>
<feature type="domain" description="PIN" evidence="7">
    <location>
        <begin position="9"/>
        <end position="126"/>
    </location>
</feature>